<feature type="domain" description="CASTOR/POLLUX/SYM8 ion channel conserved" evidence="8">
    <location>
        <begin position="347"/>
        <end position="443"/>
    </location>
</feature>
<dbReference type="Proteomes" id="UP000232323">
    <property type="component" value="Unassembled WGS sequence"/>
</dbReference>
<dbReference type="GO" id="GO:0006811">
    <property type="term" value="P:monoatomic ion transport"/>
    <property type="evidence" value="ECO:0007669"/>
    <property type="project" value="UniProtKB-KW"/>
</dbReference>
<dbReference type="AlphaFoldDB" id="A0A250XCB9"/>
<keyword evidence="5" id="KW-0406">Ion transport</keyword>
<dbReference type="GO" id="GO:0012505">
    <property type="term" value="C:endomembrane system"/>
    <property type="evidence" value="ECO:0007669"/>
    <property type="project" value="UniProtKB-SubCell"/>
</dbReference>
<evidence type="ECO:0000256" key="6">
    <source>
        <dbReference type="ARBA" id="ARBA00023136"/>
    </source>
</evidence>
<dbReference type="InterPro" id="IPR044849">
    <property type="entry name" value="CASTOR/POLLUX/SYM8-like"/>
</dbReference>
<dbReference type="Gene3D" id="3.40.50.720">
    <property type="entry name" value="NAD(P)-binding Rossmann-like Domain"/>
    <property type="match status" value="1"/>
</dbReference>
<dbReference type="OrthoDB" id="414047at2759"/>
<keyword evidence="3 7" id="KW-0812">Transmembrane</keyword>
<keyword evidence="2" id="KW-0813">Transport</keyword>
<keyword evidence="10" id="KW-1185">Reference proteome</keyword>
<evidence type="ECO:0000313" key="9">
    <source>
        <dbReference type="EMBL" id="GAX80733.1"/>
    </source>
</evidence>
<dbReference type="EMBL" id="BEGY01000056">
    <property type="protein sequence ID" value="GAX80733.1"/>
    <property type="molecule type" value="Genomic_DNA"/>
</dbReference>
<evidence type="ECO:0000256" key="2">
    <source>
        <dbReference type="ARBA" id="ARBA00022448"/>
    </source>
</evidence>
<evidence type="ECO:0000256" key="4">
    <source>
        <dbReference type="ARBA" id="ARBA00022989"/>
    </source>
</evidence>
<proteinExistence type="predicted"/>
<evidence type="ECO:0000256" key="3">
    <source>
        <dbReference type="ARBA" id="ARBA00022692"/>
    </source>
</evidence>
<comment type="subcellular location">
    <subcellularLocation>
        <location evidence="1">Endomembrane system</location>
        <topology evidence="1">Multi-pass membrane protein</topology>
    </subcellularLocation>
</comment>
<sequence length="722" mass="77188">MSPASSSITPYASILTLKHSTNKDKFDTNHIILASSGAPLSKATKGITNTPVFIPVVIISVLFVLLFKFKNVIEGLLVQFRYQLLKLFSLPTIGKLAFLLVFTVPIILVGGSLYNVAAGTESWTEGFHKVYHTVTGFPEVEEESMWAKQLMSILNYVGMFAVASVIGFVSSDVSGAIERINTGNHNLLEKQHTVLLGWNKQTIPLLKQILLAQEERGYGTFNTPLIILADKCKEDMDSELKDELGTERLNTWITTRSGSPTRKSDLERVATGSARTVVIMASDEGASSLSTVLANITAVATVSQKVVLESGGGMKKLEDTGPGLLLQQMALTGNFSVVSVPSLSNLSDLVAQCATQPGMSAVFLELVTHDEGKEFYVQHVPSLVGKTFGEARRMFDGATLCGMVDSRNGKHQLNPDDGVTLGPSDSVLLLAGDARALKPSTKAINCEAIRATTEGVTAGSSAVEPSVKEFKEVMVICPSCDIPSELLDSLREFGQEGMRINVLLDKEAGTTSPESEGGERSKISYTNLDLESVSALIDEGLSTVDSVVVSLDQDQEGSVADAQVVATVVKILGALSTVSESRTKPVGIVCCIADPDTTNILKELLATFLDRSAPGVTLDVIEYRTLLGGMVTQIGAEPLLQPVFADLFDEDGDELYMQSLAHYGVPVSQSFMWGQIQEAVRANGDLLLGYLAKGGSARLSVPRSESVTLSPEDSLVVLAKGA</sequence>
<reference evidence="9 10" key="1">
    <citation type="submission" date="2017-08" db="EMBL/GenBank/DDBJ databases">
        <title>Acidophilic green algal genome provides insights into adaptation to an acidic environment.</title>
        <authorList>
            <person name="Hirooka S."/>
            <person name="Hirose Y."/>
            <person name="Kanesaki Y."/>
            <person name="Higuchi S."/>
            <person name="Fujiwara T."/>
            <person name="Onuma R."/>
            <person name="Era A."/>
            <person name="Ohbayashi R."/>
            <person name="Uzuka A."/>
            <person name="Nozaki H."/>
            <person name="Yoshikawa H."/>
            <person name="Miyagishima S.Y."/>
        </authorList>
    </citation>
    <scope>NUCLEOTIDE SEQUENCE [LARGE SCALE GENOMIC DNA]</scope>
    <source>
        <strain evidence="9 10">NIES-2499</strain>
    </source>
</reference>
<gene>
    <name evidence="9" type="ORF">CEUSTIGMA_g8168.t1</name>
</gene>
<protein>
    <recommendedName>
        <fullName evidence="8">CASTOR/POLLUX/SYM8 ion channel conserved domain-containing protein</fullName>
    </recommendedName>
</protein>
<evidence type="ECO:0000259" key="8">
    <source>
        <dbReference type="Pfam" id="PF06241"/>
    </source>
</evidence>
<name>A0A250XCB9_9CHLO</name>
<feature type="transmembrane region" description="Helical" evidence="7">
    <location>
        <begin position="52"/>
        <end position="73"/>
    </location>
</feature>
<dbReference type="PANTHER" id="PTHR31563">
    <property type="entry name" value="ION CHANNEL POLLUX-RELATED"/>
    <property type="match status" value="1"/>
</dbReference>
<comment type="caution">
    <text evidence="9">The sequence shown here is derived from an EMBL/GenBank/DDBJ whole genome shotgun (WGS) entry which is preliminary data.</text>
</comment>
<evidence type="ECO:0000313" key="10">
    <source>
        <dbReference type="Proteomes" id="UP000232323"/>
    </source>
</evidence>
<evidence type="ECO:0000256" key="7">
    <source>
        <dbReference type="SAM" id="Phobius"/>
    </source>
</evidence>
<dbReference type="PANTHER" id="PTHR31563:SF10">
    <property type="entry name" value="ION CHANNEL POLLUX-RELATED"/>
    <property type="match status" value="1"/>
</dbReference>
<dbReference type="InterPro" id="IPR010420">
    <property type="entry name" value="CASTOR/POLLUX/SYM8_dom"/>
</dbReference>
<feature type="transmembrane region" description="Helical" evidence="7">
    <location>
        <begin position="93"/>
        <end position="114"/>
    </location>
</feature>
<accession>A0A250XCB9</accession>
<organism evidence="9 10">
    <name type="scientific">Chlamydomonas eustigma</name>
    <dbReference type="NCBI Taxonomy" id="1157962"/>
    <lineage>
        <taxon>Eukaryota</taxon>
        <taxon>Viridiplantae</taxon>
        <taxon>Chlorophyta</taxon>
        <taxon>core chlorophytes</taxon>
        <taxon>Chlorophyceae</taxon>
        <taxon>CS clade</taxon>
        <taxon>Chlamydomonadales</taxon>
        <taxon>Chlamydomonadaceae</taxon>
        <taxon>Chlamydomonas</taxon>
    </lineage>
</organism>
<dbReference type="Pfam" id="PF06241">
    <property type="entry name" value="Castor_Poll_mid"/>
    <property type="match status" value="1"/>
</dbReference>
<keyword evidence="4 7" id="KW-1133">Transmembrane helix</keyword>
<evidence type="ECO:0000256" key="5">
    <source>
        <dbReference type="ARBA" id="ARBA00023065"/>
    </source>
</evidence>
<keyword evidence="6 7" id="KW-0472">Membrane</keyword>
<evidence type="ECO:0000256" key="1">
    <source>
        <dbReference type="ARBA" id="ARBA00004127"/>
    </source>
</evidence>